<keyword evidence="2" id="KW-1185">Reference proteome</keyword>
<evidence type="ECO:0008006" key="3">
    <source>
        <dbReference type="Google" id="ProtNLM"/>
    </source>
</evidence>
<accession>I5B6J9</accession>
<dbReference type="Proteomes" id="UP000005778">
    <property type="component" value="Chromosome"/>
</dbReference>
<organism evidence="1 2">
    <name type="scientific">Desulfobacter postgatei 2ac9</name>
    <dbReference type="NCBI Taxonomy" id="879212"/>
    <lineage>
        <taxon>Bacteria</taxon>
        <taxon>Pseudomonadati</taxon>
        <taxon>Thermodesulfobacteriota</taxon>
        <taxon>Desulfobacteria</taxon>
        <taxon>Desulfobacterales</taxon>
        <taxon>Desulfobacteraceae</taxon>
        <taxon>Desulfobacter</taxon>
    </lineage>
</organism>
<dbReference type="HOGENOM" id="CLU_175653_3_0_7"/>
<protein>
    <recommendedName>
        <fullName evidence="3">Ribbon-helix-helix protein, copG family</fullName>
    </recommendedName>
</protein>
<dbReference type="AlphaFoldDB" id="I5B6J9"/>
<gene>
    <name evidence="1" type="ORF">DespoDRAFT_03337</name>
</gene>
<reference evidence="1 2" key="2">
    <citation type="submission" date="2012-02" db="EMBL/GenBank/DDBJ databases">
        <title>Improved High-Quality Draft sequence of Desulfobacter postgatei 2ac9.</title>
        <authorList>
            <consortium name="US DOE Joint Genome Institute"/>
            <person name="Lucas S."/>
            <person name="Han J."/>
            <person name="Lapidus A."/>
            <person name="Cheng J.-F."/>
            <person name="Goodwin L."/>
            <person name="Pitluck S."/>
            <person name="Peters L."/>
            <person name="Ovchinnikova G."/>
            <person name="Held B."/>
            <person name="Detter J.C."/>
            <person name="Han C."/>
            <person name="Tapia R."/>
            <person name="Land M."/>
            <person name="Hauser L."/>
            <person name="Kyrpides N."/>
            <person name="Ivanova N."/>
            <person name="Pagani I."/>
            <person name="Orellana R."/>
            <person name="Lovley D."/>
            <person name="Woyke T."/>
        </authorList>
    </citation>
    <scope>NUCLEOTIDE SEQUENCE [LARGE SCALE GENOMIC DNA]</scope>
    <source>
        <strain evidence="1 2">2ac9</strain>
    </source>
</reference>
<dbReference type="eggNOG" id="ENOG5033F4G">
    <property type="taxonomic scope" value="Bacteria"/>
</dbReference>
<evidence type="ECO:0000313" key="2">
    <source>
        <dbReference type="Proteomes" id="UP000005778"/>
    </source>
</evidence>
<sequence length="71" mass="8209">MVNDMRDEYDFSKGERGKFYRQDSKLNIPIYLVDEEVLDFVKKIASKKGIDRSKVVSDLIKGNIKIAQAIE</sequence>
<dbReference type="EMBL" id="CM001488">
    <property type="protein sequence ID" value="EIM65112.1"/>
    <property type="molecule type" value="Genomic_DNA"/>
</dbReference>
<dbReference type="STRING" id="879212.DespoDRAFT_03337"/>
<proteinExistence type="predicted"/>
<evidence type="ECO:0000313" key="1">
    <source>
        <dbReference type="EMBL" id="EIM65112.1"/>
    </source>
</evidence>
<reference evidence="1 2" key="1">
    <citation type="submission" date="2011-09" db="EMBL/GenBank/DDBJ databases">
        <authorList>
            <consortium name="US DOE Joint Genome Institute (JGI-PGF)"/>
            <person name="Lucas S."/>
            <person name="Han J."/>
            <person name="Lapidus A."/>
            <person name="Cheng J.-F."/>
            <person name="Goodwin L."/>
            <person name="Pitluck S."/>
            <person name="Peters L."/>
            <person name="Land M.L."/>
            <person name="Hauser L."/>
            <person name="Orellana R."/>
            <person name="Lovley D."/>
            <person name="Woyke T.J."/>
        </authorList>
    </citation>
    <scope>NUCLEOTIDE SEQUENCE [LARGE SCALE GENOMIC DNA]</scope>
    <source>
        <strain evidence="1 2">2ac9</strain>
    </source>
</reference>
<name>I5B6J9_9BACT</name>